<sequence>MPSTCAQCNNPLPANSIRKNGKDFCGPACVSKFDWGDQPGGKSVCEFC</sequence>
<evidence type="ECO:0000313" key="2">
    <source>
        <dbReference type="Proteomes" id="UP000564964"/>
    </source>
</evidence>
<evidence type="ECO:0000313" key="1">
    <source>
        <dbReference type="EMBL" id="HIH16303.1"/>
    </source>
</evidence>
<organism evidence="1 2">
    <name type="scientific">Candidatus Iainarchaeum sp</name>
    <dbReference type="NCBI Taxonomy" id="3101447"/>
    <lineage>
        <taxon>Archaea</taxon>
        <taxon>Candidatus Iainarchaeota</taxon>
        <taxon>Candidatus Iainarchaeia</taxon>
        <taxon>Candidatus Iainarchaeales</taxon>
        <taxon>Candidatus Iainarchaeaceae</taxon>
        <taxon>Candidatus Iainarchaeum</taxon>
    </lineage>
</organism>
<name>A0A7J4JEW5_9ARCH</name>
<protein>
    <submittedName>
        <fullName evidence="1">Uncharacterized protein</fullName>
    </submittedName>
</protein>
<gene>
    <name evidence="1" type="ORF">HA252_02780</name>
</gene>
<dbReference type="Proteomes" id="UP000564964">
    <property type="component" value="Unassembled WGS sequence"/>
</dbReference>
<dbReference type="EMBL" id="DUGH01000069">
    <property type="protein sequence ID" value="HIH16303.1"/>
    <property type="molecule type" value="Genomic_DNA"/>
</dbReference>
<reference evidence="2" key="1">
    <citation type="journal article" date="2020" name="bioRxiv">
        <title>A rank-normalized archaeal taxonomy based on genome phylogeny resolves widespread incomplete and uneven classifications.</title>
        <authorList>
            <person name="Rinke C."/>
            <person name="Chuvochina M."/>
            <person name="Mussig A.J."/>
            <person name="Chaumeil P.-A."/>
            <person name="Waite D.W."/>
            <person name="Whitman W.B."/>
            <person name="Parks D.H."/>
            <person name="Hugenholtz P."/>
        </authorList>
    </citation>
    <scope>NUCLEOTIDE SEQUENCE [LARGE SCALE GENOMIC DNA]</scope>
</reference>
<proteinExistence type="predicted"/>
<comment type="caution">
    <text evidence="1">The sequence shown here is derived from an EMBL/GenBank/DDBJ whole genome shotgun (WGS) entry which is preliminary data.</text>
</comment>
<accession>A0A7J4JEW5</accession>
<dbReference type="AlphaFoldDB" id="A0A7J4JEW5"/>